<feature type="region of interest" description="Disordered" evidence="1">
    <location>
        <begin position="299"/>
        <end position="326"/>
    </location>
</feature>
<proteinExistence type="predicted"/>
<accession>A0ABQ7Y7M4</accession>
<dbReference type="Gene3D" id="3.30.70.330">
    <property type="match status" value="2"/>
</dbReference>
<dbReference type="SUPFAM" id="SSF54928">
    <property type="entry name" value="RNA-binding domain, RBD"/>
    <property type="match status" value="1"/>
</dbReference>
<dbReference type="Proteomes" id="UP000824890">
    <property type="component" value="Unassembled WGS sequence"/>
</dbReference>
<dbReference type="InterPro" id="IPR035979">
    <property type="entry name" value="RBD_domain_sf"/>
</dbReference>
<dbReference type="PANTHER" id="PTHR48030">
    <property type="entry name" value="SPLICING FACTOR 3B SUBUNIT 4"/>
    <property type="match status" value="1"/>
</dbReference>
<protein>
    <submittedName>
        <fullName evidence="2">Uncharacterized protein</fullName>
    </submittedName>
</protein>
<feature type="compositionally biased region" description="Basic and acidic residues" evidence="1">
    <location>
        <begin position="20"/>
        <end position="46"/>
    </location>
</feature>
<dbReference type="PANTHER" id="PTHR48030:SF3">
    <property type="entry name" value="SPLICING FACTOR 3B SUBUNIT 4"/>
    <property type="match status" value="1"/>
</dbReference>
<dbReference type="EMBL" id="JAGKQM010000018">
    <property type="protein sequence ID" value="KAH0864169.1"/>
    <property type="molecule type" value="Genomic_DNA"/>
</dbReference>
<comment type="caution">
    <text evidence="2">The sequence shown here is derived from an EMBL/GenBank/DDBJ whole genome shotgun (WGS) entry which is preliminary data.</text>
</comment>
<evidence type="ECO:0000313" key="3">
    <source>
        <dbReference type="Proteomes" id="UP000824890"/>
    </source>
</evidence>
<reference evidence="2 3" key="1">
    <citation type="submission" date="2021-05" db="EMBL/GenBank/DDBJ databases">
        <title>Genome Assembly of Synthetic Allotetraploid Brassica napus Reveals Homoeologous Exchanges between Subgenomes.</title>
        <authorList>
            <person name="Davis J.T."/>
        </authorList>
    </citation>
    <scope>NUCLEOTIDE SEQUENCE [LARGE SCALE GENOMIC DNA]</scope>
    <source>
        <strain evidence="3">cv. Da-Ae</strain>
        <tissue evidence="2">Seedling</tissue>
    </source>
</reference>
<dbReference type="InterPro" id="IPR012677">
    <property type="entry name" value="Nucleotide-bd_a/b_plait_sf"/>
</dbReference>
<feature type="region of interest" description="Disordered" evidence="1">
    <location>
        <begin position="20"/>
        <end position="48"/>
    </location>
</feature>
<evidence type="ECO:0000256" key="1">
    <source>
        <dbReference type="SAM" id="MobiDB-lite"/>
    </source>
</evidence>
<gene>
    <name evidence="2" type="ORF">HID58_081380</name>
</gene>
<name>A0ABQ7Y7M4_BRANA</name>
<feature type="compositionally biased region" description="Basic residues" evidence="1">
    <location>
        <begin position="303"/>
        <end position="312"/>
    </location>
</feature>
<keyword evidence="3" id="KW-1185">Reference proteome</keyword>
<dbReference type="InterPro" id="IPR052084">
    <property type="entry name" value="SF3B4_spliceosome_assoc"/>
</dbReference>
<evidence type="ECO:0000313" key="2">
    <source>
        <dbReference type="EMBL" id="KAH0864169.1"/>
    </source>
</evidence>
<sequence>MLTIVGNEIGTVGGSCDGRKEEDELAVKDKEKAIDDGEEDREKRSLMESGTKLRPGYMVINNGMIHYQSKAIKVFNMIKLHGKSIRVNKDTKSLDVGANLFIGNLDHASIYLGGNVLHFRSCKDRDTMNSRGFGFISYGSYDASHAATESLKLTRKTPTASTYKSVIICATSTMFKRIGLPKPNLNSEYSQRLSTLLCRKIHHIWAVRSRSKSLREKLTSLWSENITEVAREGGSDEVELNWDSYEKANQEISSDKLKLAEEKAITKEQDKMRAEEAAHGKYREDEESCGKKYFKRERDQLKGRTKKTKQNKKNATTSRSKLKKRLTKIHKKKTSLGIIPIGKYMVVSYSQAGETGLGTDKEREEKEEEEIFHYLIISKLARTNKEMSNLIQGIIASHRLNAFKNLLREGVYELSVFDVARRNSHFKLCETLVCFRFTEECASLVFLMLLSIPTEMFRFCKYEQRMALANSNVDLFAMW</sequence>
<organism evidence="2 3">
    <name type="scientific">Brassica napus</name>
    <name type="common">Rape</name>
    <dbReference type="NCBI Taxonomy" id="3708"/>
    <lineage>
        <taxon>Eukaryota</taxon>
        <taxon>Viridiplantae</taxon>
        <taxon>Streptophyta</taxon>
        <taxon>Embryophyta</taxon>
        <taxon>Tracheophyta</taxon>
        <taxon>Spermatophyta</taxon>
        <taxon>Magnoliopsida</taxon>
        <taxon>eudicotyledons</taxon>
        <taxon>Gunneridae</taxon>
        <taxon>Pentapetalae</taxon>
        <taxon>rosids</taxon>
        <taxon>malvids</taxon>
        <taxon>Brassicales</taxon>
        <taxon>Brassicaceae</taxon>
        <taxon>Brassiceae</taxon>
        <taxon>Brassica</taxon>
    </lineage>
</organism>